<evidence type="ECO:0000313" key="1">
    <source>
        <dbReference type="EMBL" id="RNA33105.1"/>
    </source>
</evidence>
<dbReference type="EMBL" id="REGN01001686">
    <property type="protein sequence ID" value="RNA33105.1"/>
    <property type="molecule type" value="Genomic_DNA"/>
</dbReference>
<protein>
    <submittedName>
        <fullName evidence="1">Uncharacterized protein</fullName>
    </submittedName>
</protein>
<dbReference type="Proteomes" id="UP000276133">
    <property type="component" value="Unassembled WGS sequence"/>
</dbReference>
<gene>
    <name evidence="1" type="ORF">BpHYR1_051758</name>
</gene>
<name>A0A3M7SBR6_BRAPC</name>
<accession>A0A3M7SBR6</accession>
<proteinExistence type="predicted"/>
<organism evidence="1 2">
    <name type="scientific">Brachionus plicatilis</name>
    <name type="common">Marine rotifer</name>
    <name type="synonym">Brachionus muelleri</name>
    <dbReference type="NCBI Taxonomy" id="10195"/>
    <lineage>
        <taxon>Eukaryota</taxon>
        <taxon>Metazoa</taxon>
        <taxon>Spiralia</taxon>
        <taxon>Gnathifera</taxon>
        <taxon>Rotifera</taxon>
        <taxon>Eurotatoria</taxon>
        <taxon>Monogononta</taxon>
        <taxon>Pseudotrocha</taxon>
        <taxon>Ploima</taxon>
        <taxon>Brachionidae</taxon>
        <taxon>Brachionus</taxon>
    </lineage>
</organism>
<sequence length="82" mass="9495">MEIVMVSHASKYLTKLLSLIHHIIITVKMVLDESKQILSFCVAAHRYPLFYVSTACMSLSFKSQQNILSFTDLFRLKKYPNI</sequence>
<comment type="caution">
    <text evidence="1">The sequence shown here is derived from an EMBL/GenBank/DDBJ whole genome shotgun (WGS) entry which is preliminary data.</text>
</comment>
<dbReference type="AlphaFoldDB" id="A0A3M7SBR6"/>
<reference evidence="1 2" key="1">
    <citation type="journal article" date="2018" name="Sci. Rep.">
        <title>Genomic signatures of local adaptation to the degree of environmental predictability in rotifers.</title>
        <authorList>
            <person name="Franch-Gras L."/>
            <person name="Hahn C."/>
            <person name="Garcia-Roger E.M."/>
            <person name="Carmona M.J."/>
            <person name="Serra M."/>
            <person name="Gomez A."/>
        </authorList>
    </citation>
    <scope>NUCLEOTIDE SEQUENCE [LARGE SCALE GENOMIC DNA]</scope>
    <source>
        <strain evidence="1">HYR1</strain>
    </source>
</reference>
<evidence type="ECO:0000313" key="2">
    <source>
        <dbReference type="Proteomes" id="UP000276133"/>
    </source>
</evidence>
<keyword evidence="2" id="KW-1185">Reference proteome</keyword>